<gene>
    <name evidence="1" type="ORF">LCGC14_1272340</name>
</gene>
<reference evidence="1" key="1">
    <citation type="journal article" date="2015" name="Nature">
        <title>Complex archaea that bridge the gap between prokaryotes and eukaryotes.</title>
        <authorList>
            <person name="Spang A."/>
            <person name="Saw J.H."/>
            <person name="Jorgensen S.L."/>
            <person name="Zaremba-Niedzwiedzka K."/>
            <person name="Martijn J."/>
            <person name="Lind A.E."/>
            <person name="van Eijk R."/>
            <person name="Schleper C."/>
            <person name="Guy L."/>
            <person name="Ettema T.J."/>
        </authorList>
    </citation>
    <scope>NUCLEOTIDE SEQUENCE</scope>
</reference>
<dbReference type="EMBL" id="LAZR01007153">
    <property type="protein sequence ID" value="KKM87097.1"/>
    <property type="molecule type" value="Genomic_DNA"/>
</dbReference>
<accession>A0A0F9P0P8</accession>
<protein>
    <submittedName>
        <fullName evidence="1">Uncharacterized protein</fullName>
    </submittedName>
</protein>
<proteinExistence type="predicted"/>
<evidence type="ECO:0000313" key="1">
    <source>
        <dbReference type="EMBL" id="KKM87097.1"/>
    </source>
</evidence>
<dbReference type="AlphaFoldDB" id="A0A0F9P0P8"/>
<organism evidence="1">
    <name type="scientific">marine sediment metagenome</name>
    <dbReference type="NCBI Taxonomy" id="412755"/>
    <lineage>
        <taxon>unclassified sequences</taxon>
        <taxon>metagenomes</taxon>
        <taxon>ecological metagenomes</taxon>
    </lineage>
</organism>
<sequence>MNWYLVKIEQEYLADGYHIIGIFETPEDAKESLERFLKNEKEEWINDFVFIDKIELNKISYYDKEWLYRYSNETIFYAQIDLKGELIEKNSKQY</sequence>
<comment type="caution">
    <text evidence="1">The sequence shown here is derived from an EMBL/GenBank/DDBJ whole genome shotgun (WGS) entry which is preliminary data.</text>
</comment>
<name>A0A0F9P0P8_9ZZZZ</name>